<evidence type="ECO:0000313" key="1">
    <source>
        <dbReference type="EMBL" id="THF53193.1"/>
    </source>
</evidence>
<dbReference type="RefSeq" id="WP_136401716.1">
    <property type="nucleotide sequence ID" value="NZ_SSNZ01000001.1"/>
</dbReference>
<dbReference type="InterPro" id="IPR053139">
    <property type="entry name" value="Surface_bspA-like"/>
</dbReference>
<accession>A0A4S4A4H9</accession>
<reference evidence="1 2" key="1">
    <citation type="submission" date="2019-04" db="EMBL/GenBank/DDBJ databases">
        <title>Flavobacterium sp. nov. isolated from construction timber.</title>
        <authorList>
            <person name="Lin S.-Y."/>
            <person name="Chang C.-T."/>
            <person name="Young C.-C."/>
        </authorList>
    </citation>
    <scope>NUCLEOTIDE SEQUENCE [LARGE SCALE GENOMIC DNA]</scope>
    <source>
        <strain evidence="1 2">CC-CTC003</strain>
    </source>
</reference>
<dbReference type="OrthoDB" id="1147185at2"/>
<name>A0A4S4A4H9_9FLAO</name>
<dbReference type="InterPro" id="IPR026906">
    <property type="entry name" value="LRR_5"/>
</dbReference>
<dbReference type="PANTHER" id="PTHR45661:SF3">
    <property type="entry name" value="IG-LIKE DOMAIN-CONTAINING PROTEIN"/>
    <property type="match status" value="1"/>
</dbReference>
<comment type="caution">
    <text evidence="1">The sequence shown here is derived from an EMBL/GenBank/DDBJ whole genome shotgun (WGS) entry which is preliminary data.</text>
</comment>
<dbReference type="AlphaFoldDB" id="A0A4S4A4H9"/>
<proteinExistence type="predicted"/>
<dbReference type="PANTHER" id="PTHR45661">
    <property type="entry name" value="SURFACE ANTIGEN"/>
    <property type="match status" value="1"/>
</dbReference>
<dbReference type="Gene3D" id="3.80.10.10">
    <property type="entry name" value="Ribonuclease Inhibitor"/>
    <property type="match status" value="2"/>
</dbReference>
<dbReference type="Pfam" id="PF13306">
    <property type="entry name" value="LRR_5"/>
    <property type="match status" value="2"/>
</dbReference>
<dbReference type="Proteomes" id="UP000307507">
    <property type="component" value="Unassembled WGS sequence"/>
</dbReference>
<dbReference type="EMBL" id="SSNZ01000001">
    <property type="protein sequence ID" value="THF53193.1"/>
    <property type="molecule type" value="Genomic_DNA"/>
</dbReference>
<keyword evidence="2" id="KW-1185">Reference proteome</keyword>
<evidence type="ECO:0008006" key="3">
    <source>
        <dbReference type="Google" id="ProtNLM"/>
    </source>
</evidence>
<evidence type="ECO:0000313" key="2">
    <source>
        <dbReference type="Proteomes" id="UP000307507"/>
    </source>
</evidence>
<organism evidence="1 2">
    <name type="scientific">Flavobacterium supellecticarium</name>
    <dbReference type="NCBI Taxonomy" id="2565924"/>
    <lineage>
        <taxon>Bacteria</taxon>
        <taxon>Pseudomonadati</taxon>
        <taxon>Bacteroidota</taxon>
        <taxon>Flavobacteriia</taxon>
        <taxon>Flavobacteriales</taxon>
        <taxon>Flavobacteriaceae</taxon>
        <taxon>Flavobacterium</taxon>
    </lineage>
</organism>
<gene>
    <name evidence="1" type="ORF">E6C50_03035</name>
</gene>
<protein>
    <recommendedName>
        <fullName evidence="3">Leucine rich repeat-containing protein</fullName>
    </recommendedName>
</protein>
<dbReference type="InterPro" id="IPR032675">
    <property type="entry name" value="LRR_dom_sf"/>
</dbReference>
<sequence length="435" mass="49222">MEIQNNRLVSIDSSDIKDGVLYLPESVVILGDWVIKDEPGLVTVVAPGLTTIENENFLECKALTHFEAPMLKTIGGYNFRFCNGLTRFEAPVLTSIGDGNFYQCNALMHFEAPLLATIESYNFDHCNALTHFKAPALNVINYSNFQFCNALIDFVAPVLTLIGYSNFEECNALARFEAPVLTEIRELNFRTCKALTNFIVPMLTAIDDDNFYKCEALTDFEAPMLTSIGHDNFAFCITLQHFKTPMLTAIGRDNFFACALTHFEVPELTIMETGNFEECDALTNVRLGKYNYTVKSADRVLTIIEKTKKRNEIRIHTGFIFNSYNGGAPYLSETFLVEKDGFFAHGETVKKAMEDLQFKIAVEKIKKEPIYEDTLITETYYRTVTGACEQGIKNWREENNITVESLTAKELLPILEKTNAYGMEQFKALITFESI</sequence>